<proteinExistence type="predicted"/>
<protein>
    <recommendedName>
        <fullName evidence="4">Secreted protein</fullName>
    </recommendedName>
</protein>
<comment type="caution">
    <text evidence="2">The sequence shown here is derived from an EMBL/GenBank/DDBJ whole genome shotgun (WGS) entry which is preliminary data.</text>
</comment>
<organism evidence="2 3">
    <name type="scientific">Dietzia aerolata</name>
    <dbReference type="NCBI Taxonomy" id="595984"/>
    <lineage>
        <taxon>Bacteria</taxon>
        <taxon>Bacillati</taxon>
        <taxon>Actinomycetota</taxon>
        <taxon>Actinomycetes</taxon>
        <taxon>Mycobacteriales</taxon>
        <taxon>Dietziaceae</taxon>
        <taxon>Dietzia</taxon>
    </lineage>
</organism>
<sequence length="351" mass="35384">MHRFQGRAATIGVAAMAGAALQLSGCTADPSSDTGNVASASSSERGTTTVTATAPATTTEPGSTSTPAGTGTGLTSVDPATFTAPQHPDAYTWNYSTGGQYRGLCVSGGDGVTCTGKPAASVPDLTEHFPGRPSAIELGRAGLRYTFVEGIPGGPGVLETGQQVQIGETRCSKPNSSTLECRYGSNSFTITGAGQTISTSGNVLAERDYSNHPRSGGGSSADSQSGSGSSSGQPSDYMGASGLVSGVRTSDGRLVTASTPSCDGRGILILDSYVEASSPQQGIADLLDKHSGAGFATPGQCPSLRASLNGARVYPIYLDYGHDTATLCQAKASRGGNARLLTQTADFSDPC</sequence>
<dbReference type="Proteomes" id="UP001589700">
    <property type="component" value="Unassembled WGS sequence"/>
</dbReference>
<evidence type="ECO:0000313" key="3">
    <source>
        <dbReference type="Proteomes" id="UP001589700"/>
    </source>
</evidence>
<dbReference type="EMBL" id="JBHMDY010000004">
    <property type="protein sequence ID" value="MFB9259937.1"/>
    <property type="molecule type" value="Genomic_DNA"/>
</dbReference>
<feature type="region of interest" description="Disordered" evidence="1">
    <location>
        <begin position="207"/>
        <end position="243"/>
    </location>
</feature>
<feature type="compositionally biased region" description="Polar residues" evidence="1">
    <location>
        <begin position="29"/>
        <end position="45"/>
    </location>
</feature>
<accession>A0ABV5JQE3</accession>
<name>A0ABV5JQE3_9ACTN</name>
<evidence type="ECO:0008006" key="4">
    <source>
        <dbReference type="Google" id="ProtNLM"/>
    </source>
</evidence>
<dbReference type="RefSeq" id="WP_182631248.1">
    <property type="nucleotide sequence ID" value="NZ_JAALDM010000041.1"/>
</dbReference>
<feature type="compositionally biased region" description="Low complexity" evidence="1">
    <location>
        <begin position="46"/>
        <end position="76"/>
    </location>
</feature>
<evidence type="ECO:0000256" key="1">
    <source>
        <dbReference type="SAM" id="MobiDB-lite"/>
    </source>
</evidence>
<evidence type="ECO:0000313" key="2">
    <source>
        <dbReference type="EMBL" id="MFB9259937.1"/>
    </source>
</evidence>
<gene>
    <name evidence="2" type="ORF">ACFFVD_08990</name>
</gene>
<reference evidence="2 3" key="1">
    <citation type="submission" date="2024-09" db="EMBL/GenBank/DDBJ databases">
        <authorList>
            <person name="Sun Q."/>
            <person name="Mori K."/>
        </authorList>
    </citation>
    <scope>NUCLEOTIDE SEQUENCE [LARGE SCALE GENOMIC DNA]</scope>
    <source>
        <strain evidence="2 3">CCM 7659</strain>
    </source>
</reference>
<feature type="region of interest" description="Disordered" evidence="1">
    <location>
        <begin position="25"/>
        <end position="83"/>
    </location>
</feature>
<keyword evidence="3" id="KW-1185">Reference proteome</keyword>
<feature type="compositionally biased region" description="Low complexity" evidence="1">
    <location>
        <begin position="220"/>
        <end position="236"/>
    </location>
</feature>